<name>A0ACC1INK2_9FUNG</name>
<dbReference type="Proteomes" id="UP001150581">
    <property type="component" value="Unassembled WGS sequence"/>
</dbReference>
<keyword evidence="2" id="KW-1185">Reference proteome</keyword>
<proteinExistence type="predicted"/>
<reference evidence="1" key="1">
    <citation type="submission" date="2022-07" db="EMBL/GenBank/DDBJ databases">
        <title>Phylogenomic reconstructions and comparative analyses of Kickxellomycotina fungi.</title>
        <authorList>
            <person name="Reynolds N.K."/>
            <person name="Stajich J.E."/>
            <person name="Barry K."/>
            <person name="Grigoriev I.V."/>
            <person name="Crous P."/>
            <person name="Smith M.E."/>
        </authorList>
    </citation>
    <scope>NUCLEOTIDE SEQUENCE</scope>
    <source>
        <strain evidence="1">Benny 63K</strain>
    </source>
</reference>
<gene>
    <name evidence="1" type="ORF">LPJ66_003810</name>
</gene>
<accession>A0ACC1INK2</accession>
<evidence type="ECO:0000313" key="2">
    <source>
        <dbReference type="Proteomes" id="UP001150581"/>
    </source>
</evidence>
<comment type="caution">
    <text evidence="1">The sequence shown here is derived from an EMBL/GenBank/DDBJ whole genome shotgun (WGS) entry which is preliminary data.</text>
</comment>
<sequence>MSSTLTTLDELEFPKAVLTRLLKSSLPENIAIQKEARQAITKASTVFVSYLAATANDCARESGHKTIMSNDIFKALEAVGLGDFVDRLQRDLVLHAEVLREKKERKSKEVVGGNEEEEGEEAEEEEEDDVEDAAEALETEETIGEAESVGAAGMSVVEEVDGTQMDVDDVAKRPRIE</sequence>
<dbReference type="EMBL" id="JANBPG010000409">
    <property type="protein sequence ID" value="KAJ1896748.1"/>
    <property type="molecule type" value="Genomic_DNA"/>
</dbReference>
<evidence type="ECO:0000313" key="1">
    <source>
        <dbReference type="EMBL" id="KAJ1896748.1"/>
    </source>
</evidence>
<organism evidence="1 2">
    <name type="scientific">Kickxella alabastrina</name>
    <dbReference type="NCBI Taxonomy" id="61397"/>
    <lineage>
        <taxon>Eukaryota</taxon>
        <taxon>Fungi</taxon>
        <taxon>Fungi incertae sedis</taxon>
        <taxon>Zoopagomycota</taxon>
        <taxon>Kickxellomycotina</taxon>
        <taxon>Kickxellomycetes</taxon>
        <taxon>Kickxellales</taxon>
        <taxon>Kickxellaceae</taxon>
        <taxon>Kickxella</taxon>
    </lineage>
</organism>
<protein>
    <submittedName>
        <fullName evidence="1">Uncharacterized protein</fullName>
    </submittedName>
</protein>